<evidence type="ECO:0000313" key="1">
    <source>
        <dbReference type="EMBL" id="PNR36225.1"/>
    </source>
</evidence>
<sequence>MRRLKSQLVVKSENEERTSKIVVDANKELLSLNIALELVIEFKQELSKVVNDLHLEAKSLKATILVEGKMKELYVATKVEL</sequence>
<evidence type="ECO:0000313" key="2">
    <source>
        <dbReference type="EnsemblPlants" id="Pp3c17_14297V3.1"/>
    </source>
</evidence>
<dbReference type="AlphaFoldDB" id="A0A2K1J3W3"/>
<accession>A0A2K1J3W3</accession>
<dbReference type="Gramene" id="Pp3c17_14297V3.1">
    <property type="protein sequence ID" value="Pp3c17_14297V3.1"/>
    <property type="gene ID" value="Pp3c17_14297"/>
</dbReference>
<reference evidence="1 3" key="1">
    <citation type="journal article" date="2008" name="Science">
        <title>The Physcomitrella genome reveals evolutionary insights into the conquest of land by plants.</title>
        <authorList>
            <person name="Rensing S."/>
            <person name="Lang D."/>
            <person name="Zimmer A."/>
            <person name="Terry A."/>
            <person name="Salamov A."/>
            <person name="Shapiro H."/>
            <person name="Nishiyama T."/>
            <person name="Perroud P.-F."/>
            <person name="Lindquist E."/>
            <person name="Kamisugi Y."/>
            <person name="Tanahashi T."/>
            <person name="Sakakibara K."/>
            <person name="Fujita T."/>
            <person name="Oishi K."/>
            <person name="Shin-I T."/>
            <person name="Kuroki Y."/>
            <person name="Toyoda A."/>
            <person name="Suzuki Y."/>
            <person name="Hashimoto A."/>
            <person name="Yamaguchi K."/>
            <person name="Sugano A."/>
            <person name="Kohara Y."/>
            <person name="Fujiyama A."/>
            <person name="Anterola A."/>
            <person name="Aoki S."/>
            <person name="Ashton N."/>
            <person name="Barbazuk W.B."/>
            <person name="Barker E."/>
            <person name="Bennetzen J."/>
            <person name="Bezanilla M."/>
            <person name="Blankenship R."/>
            <person name="Cho S.H."/>
            <person name="Dutcher S."/>
            <person name="Estelle M."/>
            <person name="Fawcett J.A."/>
            <person name="Gundlach H."/>
            <person name="Hanada K."/>
            <person name="Heyl A."/>
            <person name="Hicks K.A."/>
            <person name="Hugh J."/>
            <person name="Lohr M."/>
            <person name="Mayer K."/>
            <person name="Melkozernov A."/>
            <person name="Murata T."/>
            <person name="Nelson D."/>
            <person name="Pils B."/>
            <person name="Prigge M."/>
            <person name="Reiss B."/>
            <person name="Renner T."/>
            <person name="Rombauts S."/>
            <person name="Rushton P."/>
            <person name="Sanderfoot A."/>
            <person name="Schween G."/>
            <person name="Shiu S.-H."/>
            <person name="Stueber K."/>
            <person name="Theodoulou F.L."/>
            <person name="Tu H."/>
            <person name="Van de Peer Y."/>
            <person name="Verrier P.J."/>
            <person name="Waters E."/>
            <person name="Wood A."/>
            <person name="Yang L."/>
            <person name="Cove D."/>
            <person name="Cuming A."/>
            <person name="Hasebe M."/>
            <person name="Lucas S."/>
            <person name="Mishler D.B."/>
            <person name="Reski R."/>
            <person name="Grigoriev I."/>
            <person name="Quatrano R.S."/>
            <person name="Boore J.L."/>
        </authorList>
    </citation>
    <scope>NUCLEOTIDE SEQUENCE [LARGE SCALE GENOMIC DNA]</scope>
    <source>
        <strain evidence="2 3">cv. Gransden 2004</strain>
    </source>
</reference>
<dbReference type="Proteomes" id="UP000006727">
    <property type="component" value="Chromosome 17"/>
</dbReference>
<protein>
    <submittedName>
        <fullName evidence="1 2">Uncharacterized protein</fullName>
    </submittedName>
</protein>
<keyword evidence="3" id="KW-1185">Reference proteome</keyword>
<dbReference type="EMBL" id="ABEU02000017">
    <property type="protein sequence ID" value="PNR36225.1"/>
    <property type="molecule type" value="Genomic_DNA"/>
</dbReference>
<reference evidence="1 3" key="2">
    <citation type="journal article" date="2018" name="Plant J.">
        <title>The Physcomitrella patens chromosome-scale assembly reveals moss genome structure and evolution.</title>
        <authorList>
            <person name="Lang D."/>
            <person name="Ullrich K.K."/>
            <person name="Murat F."/>
            <person name="Fuchs J."/>
            <person name="Jenkins J."/>
            <person name="Haas F.B."/>
            <person name="Piednoel M."/>
            <person name="Gundlach H."/>
            <person name="Van Bel M."/>
            <person name="Meyberg R."/>
            <person name="Vives C."/>
            <person name="Morata J."/>
            <person name="Symeonidi A."/>
            <person name="Hiss M."/>
            <person name="Muchero W."/>
            <person name="Kamisugi Y."/>
            <person name="Saleh O."/>
            <person name="Blanc G."/>
            <person name="Decker E.L."/>
            <person name="van Gessel N."/>
            <person name="Grimwood J."/>
            <person name="Hayes R.D."/>
            <person name="Graham S.W."/>
            <person name="Gunter L.E."/>
            <person name="McDaniel S.F."/>
            <person name="Hoernstein S.N.W."/>
            <person name="Larsson A."/>
            <person name="Li F.W."/>
            <person name="Perroud P.F."/>
            <person name="Phillips J."/>
            <person name="Ranjan P."/>
            <person name="Rokshar D.S."/>
            <person name="Rothfels C.J."/>
            <person name="Schneider L."/>
            <person name="Shu S."/>
            <person name="Stevenson D.W."/>
            <person name="Thummler F."/>
            <person name="Tillich M."/>
            <person name="Villarreal Aguilar J.C."/>
            <person name="Widiez T."/>
            <person name="Wong G.K."/>
            <person name="Wymore A."/>
            <person name="Zhang Y."/>
            <person name="Zimmer A.D."/>
            <person name="Quatrano R.S."/>
            <person name="Mayer K.F.X."/>
            <person name="Goodstein D."/>
            <person name="Casacuberta J.M."/>
            <person name="Vandepoele K."/>
            <person name="Reski R."/>
            <person name="Cuming A.C."/>
            <person name="Tuskan G.A."/>
            <person name="Maumus F."/>
            <person name="Salse J."/>
            <person name="Schmutz J."/>
            <person name="Rensing S.A."/>
        </authorList>
    </citation>
    <scope>NUCLEOTIDE SEQUENCE [LARGE SCALE GENOMIC DNA]</scope>
    <source>
        <strain evidence="2 3">cv. Gransden 2004</strain>
    </source>
</reference>
<evidence type="ECO:0000313" key="3">
    <source>
        <dbReference type="Proteomes" id="UP000006727"/>
    </source>
</evidence>
<organism evidence="1">
    <name type="scientific">Physcomitrium patens</name>
    <name type="common">Spreading-leaved earth moss</name>
    <name type="synonym">Physcomitrella patens</name>
    <dbReference type="NCBI Taxonomy" id="3218"/>
    <lineage>
        <taxon>Eukaryota</taxon>
        <taxon>Viridiplantae</taxon>
        <taxon>Streptophyta</taxon>
        <taxon>Embryophyta</taxon>
        <taxon>Bryophyta</taxon>
        <taxon>Bryophytina</taxon>
        <taxon>Bryopsida</taxon>
        <taxon>Funariidae</taxon>
        <taxon>Funariales</taxon>
        <taxon>Funariaceae</taxon>
        <taxon>Physcomitrium</taxon>
    </lineage>
</organism>
<name>A0A2K1J3W3_PHYPA</name>
<dbReference type="InParanoid" id="A0A2K1J3W3"/>
<reference evidence="2" key="3">
    <citation type="submission" date="2020-12" db="UniProtKB">
        <authorList>
            <consortium name="EnsemblPlants"/>
        </authorList>
    </citation>
    <scope>IDENTIFICATION</scope>
</reference>
<proteinExistence type="predicted"/>
<gene>
    <name evidence="1" type="ORF">PHYPA_022076</name>
</gene>
<dbReference type="EnsemblPlants" id="Pp3c17_14297V3.1">
    <property type="protein sequence ID" value="Pp3c17_14297V3.1"/>
    <property type="gene ID" value="Pp3c17_14297"/>
</dbReference>